<evidence type="ECO:0000313" key="4">
    <source>
        <dbReference type="Proteomes" id="UP000578352"/>
    </source>
</evidence>
<accession>A0A853D0E1</accession>
<organism evidence="3 4">
    <name type="scientific">Leifsonia shinshuensis</name>
    <dbReference type="NCBI Taxonomy" id="150026"/>
    <lineage>
        <taxon>Bacteria</taxon>
        <taxon>Bacillati</taxon>
        <taxon>Actinomycetota</taxon>
        <taxon>Actinomycetes</taxon>
        <taxon>Micrococcales</taxon>
        <taxon>Microbacteriaceae</taxon>
        <taxon>Leifsonia</taxon>
    </lineage>
</organism>
<dbReference type="EMBL" id="JACCFL010000001">
    <property type="protein sequence ID" value="NYJ25889.1"/>
    <property type="molecule type" value="Genomic_DNA"/>
</dbReference>
<dbReference type="InterPro" id="IPR023393">
    <property type="entry name" value="START-like_dom_sf"/>
</dbReference>
<feature type="domain" description="Activator of Hsp90 ATPase homologue 1/2-like C-terminal" evidence="2">
    <location>
        <begin position="16"/>
        <end position="156"/>
    </location>
</feature>
<dbReference type="InterPro" id="IPR013538">
    <property type="entry name" value="ASHA1/2-like_C"/>
</dbReference>
<evidence type="ECO:0000259" key="2">
    <source>
        <dbReference type="Pfam" id="PF08327"/>
    </source>
</evidence>
<evidence type="ECO:0000313" key="3">
    <source>
        <dbReference type="EMBL" id="NYJ25889.1"/>
    </source>
</evidence>
<gene>
    <name evidence="3" type="ORF">HNR13_004176</name>
</gene>
<proteinExistence type="inferred from homology"/>
<name>A0A853D0E1_9MICO</name>
<dbReference type="Gene3D" id="3.30.530.20">
    <property type="match status" value="1"/>
</dbReference>
<evidence type="ECO:0000256" key="1">
    <source>
        <dbReference type="ARBA" id="ARBA00006817"/>
    </source>
</evidence>
<dbReference type="RefSeq" id="WP_179608842.1">
    <property type="nucleotide sequence ID" value="NZ_BAABEH010000001.1"/>
</dbReference>
<dbReference type="Pfam" id="PF08327">
    <property type="entry name" value="AHSA1"/>
    <property type="match status" value="1"/>
</dbReference>
<reference evidence="3 4" key="1">
    <citation type="submission" date="2020-07" db="EMBL/GenBank/DDBJ databases">
        <title>Sequencing the genomes of 1000 actinobacteria strains.</title>
        <authorList>
            <person name="Klenk H.-P."/>
        </authorList>
    </citation>
    <scope>NUCLEOTIDE SEQUENCE [LARGE SCALE GENOMIC DNA]</scope>
    <source>
        <strain evidence="3 4">DSM 15165</strain>
    </source>
</reference>
<dbReference type="AlphaFoldDB" id="A0A853D0E1"/>
<dbReference type="SUPFAM" id="SSF55961">
    <property type="entry name" value="Bet v1-like"/>
    <property type="match status" value="1"/>
</dbReference>
<dbReference type="Proteomes" id="UP000578352">
    <property type="component" value="Unassembled WGS sequence"/>
</dbReference>
<sequence length="168" mass="18377">MTNDETTDIVVRRILNAPVATVWKLWTDPELVTEWWGPEDYTSPSASVDLREGGSYLFSMLAPAEQGGAESFTGGVYTAIVPEQRLEFTQSITDEDGVPLPADQLPEGFTQNIRTVVEFADVGGLTELTITESGWSRSLMSVFAYAGMHQSLDKLTTDVLRRLTAVAG</sequence>
<comment type="similarity">
    <text evidence="1">Belongs to the AHA1 family.</text>
</comment>
<protein>
    <submittedName>
        <fullName evidence="3">Uncharacterized protein YndB with AHSA1/START domain</fullName>
    </submittedName>
</protein>
<comment type="caution">
    <text evidence="3">The sequence shown here is derived from an EMBL/GenBank/DDBJ whole genome shotgun (WGS) entry which is preliminary data.</text>
</comment>
<dbReference type="CDD" id="cd07814">
    <property type="entry name" value="SRPBCC_CalC_Aha1-like"/>
    <property type="match status" value="1"/>
</dbReference>